<dbReference type="SMART" id="SM00487">
    <property type="entry name" value="DEXDc"/>
    <property type="match status" value="1"/>
</dbReference>
<dbReference type="GO" id="GO:0006289">
    <property type="term" value="P:nucleotide-excision repair"/>
    <property type="evidence" value="ECO:0007669"/>
    <property type="project" value="TreeGrafter"/>
</dbReference>
<comment type="caution">
    <text evidence="6">The sequence shown here is derived from an EMBL/GenBank/DDBJ whole genome shotgun (WGS) entry which is preliminary data.</text>
</comment>
<keyword evidence="1" id="KW-0547">Nucleotide-binding</keyword>
<evidence type="ECO:0000259" key="5">
    <source>
        <dbReference type="PROSITE" id="PS51194"/>
    </source>
</evidence>
<dbReference type="RefSeq" id="WP_179762457.1">
    <property type="nucleotide sequence ID" value="NZ_BAAAJZ010000004.1"/>
</dbReference>
<organism evidence="6 7">
    <name type="scientific">Pseudonocardia alni</name>
    <name type="common">Amycolata alni</name>
    <dbReference type="NCBI Taxonomy" id="33907"/>
    <lineage>
        <taxon>Bacteria</taxon>
        <taxon>Bacillati</taxon>
        <taxon>Actinomycetota</taxon>
        <taxon>Actinomycetes</taxon>
        <taxon>Pseudonocardiales</taxon>
        <taxon>Pseudonocardiaceae</taxon>
        <taxon>Pseudonocardia</taxon>
    </lineage>
</organism>
<dbReference type="GeneID" id="98054760"/>
<feature type="domain" description="Helicase ATP-binding" evidence="4">
    <location>
        <begin position="98"/>
        <end position="310"/>
    </location>
</feature>
<protein>
    <recommendedName>
        <fullName evidence="8">DEAD/DEAH box helicase</fullName>
    </recommendedName>
</protein>
<evidence type="ECO:0000259" key="4">
    <source>
        <dbReference type="PROSITE" id="PS51192"/>
    </source>
</evidence>
<name>A0A852WHK0_PSEA5</name>
<dbReference type="SMART" id="SM00490">
    <property type="entry name" value="HELICc"/>
    <property type="match status" value="1"/>
</dbReference>
<dbReference type="InterPro" id="IPR011545">
    <property type="entry name" value="DEAD/DEAH_box_helicase_dom"/>
</dbReference>
<accession>A0A852WHK0</accession>
<dbReference type="Pfam" id="PF09369">
    <property type="entry name" value="MZB"/>
    <property type="match status" value="1"/>
</dbReference>
<evidence type="ECO:0008006" key="8">
    <source>
        <dbReference type="Google" id="ProtNLM"/>
    </source>
</evidence>
<dbReference type="GO" id="GO:0003676">
    <property type="term" value="F:nucleic acid binding"/>
    <property type="evidence" value="ECO:0007669"/>
    <property type="project" value="InterPro"/>
</dbReference>
<dbReference type="SUPFAM" id="SSF52540">
    <property type="entry name" value="P-loop containing nucleoside triphosphate hydrolases"/>
    <property type="match status" value="2"/>
</dbReference>
<evidence type="ECO:0000256" key="3">
    <source>
        <dbReference type="SAM" id="MobiDB-lite"/>
    </source>
</evidence>
<dbReference type="Pfam" id="PF00270">
    <property type="entry name" value="DEAD"/>
    <property type="match status" value="1"/>
</dbReference>
<evidence type="ECO:0000256" key="2">
    <source>
        <dbReference type="ARBA" id="ARBA00022840"/>
    </source>
</evidence>
<dbReference type="PROSITE" id="PS51192">
    <property type="entry name" value="HELICASE_ATP_BIND_1"/>
    <property type="match status" value="1"/>
</dbReference>
<dbReference type="InterPro" id="IPR027417">
    <property type="entry name" value="P-loop_NTPase"/>
</dbReference>
<evidence type="ECO:0000313" key="7">
    <source>
        <dbReference type="Proteomes" id="UP000549695"/>
    </source>
</evidence>
<dbReference type="Pfam" id="PF00271">
    <property type="entry name" value="Helicase_C"/>
    <property type="match status" value="1"/>
</dbReference>
<dbReference type="InterPro" id="IPR014001">
    <property type="entry name" value="Helicase_ATP-bd"/>
</dbReference>
<dbReference type="InterPro" id="IPR018973">
    <property type="entry name" value="MZB"/>
</dbReference>
<dbReference type="Gene3D" id="3.40.50.300">
    <property type="entry name" value="P-loop containing nucleotide triphosphate hydrolases"/>
    <property type="match status" value="2"/>
</dbReference>
<feature type="domain" description="Helicase C-terminal" evidence="5">
    <location>
        <begin position="887"/>
        <end position="1067"/>
    </location>
</feature>
<dbReference type="EMBL" id="JACCCZ010000001">
    <property type="protein sequence ID" value="NYG04812.1"/>
    <property type="molecule type" value="Genomic_DNA"/>
</dbReference>
<sequence>MTFDPLESSREITLGYRRYLRSLLPLRDASLASALEHMIDTSPLLTKGPLLEATPAYMPGATLAELVAEGVLPERFLSLTGPELPADRPLYRHQEQAIRKVRAGRNVVVATGTGSGKTESFLLPILGHLAEESAAGRLGPGVRALLLYPMNALANDQMKRLRHLLADSPEITFGRYTGETRDSVRDAEATFAQLHPHERRLPNELLSRAEMRATPPHILLTNYAMLEYLLLRPKDLDLFEGDHAGQWRFVVVDEAHVYDGAKGAELAMLLRRLRDRVSSGRDLQAIATSATVGAKDSPAAVTRFATDLFDLPFEWNDDTPGRQDLVTSTVVAAPDRPTWGPLPAGDYARLGAHVDHTDVLKAARDHGWDGPDDAVAALRSESRLTAFRTALSTGPRPFADVARTVFGEDVEQERHLTDLVRLAGALRAPDRSPALSSRFHLFVRATEGAFSCLGPDGPHLGLSRRERCETCERVVFELGGCQRCGAAHLHGALDDSGPVPRHVPWKAGGHRRHAWLLLEDGDSTDRTPHDEDDAALEEEKATEGDRRYLCTGCGAVHLDQPLNCGAGDCTAGDFRTVQLLSSESAALGSCAACGARGTRLIRLLESGGEASASVLGSALYQALPAADGPSSDLPGNGRKLLFFSDSRQTAAYFAPYLEDTHRKLAQRRILTMALADHQRMEREPAKLDGLAHYAYLAAKREGVFDEDASSVVARREALEWTVHEVISFDDRQSLEGVGLMRVEMVRKASWALPGCLADLGLPDEEGWDLLQELVRTLRFQGAIDMPEEVPPNSPIFEPRTGPIYVRGDGSDAKRKVLSWLPTTGTNRRIDYLTRVLESVGSTAAPRALLDAVWVALDPVGTPGKEGPHSWFSVVSPKDLGPVRRLNHLRFRIRPVEEQEQLFRCERCRRMAGVSVRGVCPTLRCDGMLEPWVRPRAAEERDHYRHLYLDAKPVPMKVMEHTAQWTSQKAAEIQGQFVRGEVNALSCSTTFELGVDVGELQAVVLRNMPPSTANYVQRAGRAGRRSGSAALVLTYAQRRSHDLTRFAEPEKMIAGEMRPPIVPLANVRIDRRHAHSVAIAAFFGTMKRQFAREWTTAGEFFLPPVPTPPDWVGPVAQLRRFLTPVPRRVRESLLEVLPADVAAEIDVESGAWAEVLLDLIEQAGQQLAQDVEDFTERERTAAAEANYALAGQCKRVIATLRSRQLIGYLANRNVLPKYGFPVDTVELRTDRLQGGIDKPLELTRDLTMAINEYAPGAQVIAGGYRWTSGGVYRLPGKDLFRQYYTVCETCGHYRQDASPPAAECPACETIQTKAAKAYVVPEFGFVASESVRQGSGQAPRRSWSGATYIIDSHADVEEDVVRFPTGAELRWRSGARGEFVVVNEGPNRGGYQLCDWCGFGTSMVAGRKKAKSHKHLLKGTECAGPMRSQSLAHQYQTDFVELELPPGTATVVAESALRSTVYALLEGAAAELEISRDDIDGTVHHGGDGFPSLILFDTTPGGAGNTPRIARQLATVLEAAVRRVASCECGPETSCYGCLRAFRNERYHEQLSRAGALSLLGRFVPVFEV</sequence>
<proteinExistence type="predicted"/>
<gene>
    <name evidence="6" type="ORF">HDA37_005097</name>
</gene>
<dbReference type="PANTHER" id="PTHR47957:SF3">
    <property type="entry name" value="ATP-DEPENDENT HELICASE HRQ1"/>
    <property type="match status" value="1"/>
</dbReference>
<dbReference type="InterPro" id="IPR001650">
    <property type="entry name" value="Helicase_C-like"/>
</dbReference>
<evidence type="ECO:0000256" key="1">
    <source>
        <dbReference type="ARBA" id="ARBA00022741"/>
    </source>
</evidence>
<reference evidence="6 7" key="1">
    <citation type="submission" date="2020-07" db="EMBL/GenBank/DDBJ databases">
        <title>Sequencing the genomes of 1000 actinobacteria strains.</title>
        <authorList>
            <person name="Klenk H.-P."/>
        </authorList>
    </citation>
    <scope>NUCLEOTIDE SEQUENCE [LARGE SCALE GENOMIC DNA]</scope>
    <source>
        <strain evidence="6 7">DSM 44749</strain>
    </source>
</reference>
<dbReference type="GO" id="GO:0005524">
    <property type="term" value="F:ATP binding"/>
    <property type="evidence" value="ECO:0007669"/>
    <property type="project" value="UniProtKB-KW"/>
</dbReference>
<dbReference type="PANTHER" id="PTHR47957">
    <property type="entry name" value="ATP-DEPENDENT HELICASE HRQ1"/>
    <property type="match status" value="1"/>
</dbReference>
<dbReference type="GO" id="GO:0043138">
    <property type="term" value="F:3'-5' DNA helicase activity"/>
    <property type="evidence" value="ECO:0007669"/>
    <property type="project" value="TreeGrafter"/>
</dbReference>
<feature type="region of interest" description="Disordered" evidence="3">
    <location>
        <begin position="519"/>
        <end position="540"/>
    </location>
</feature>
<dbReference type="Proteomes" id="UP000549695">
    <property type="component" value="Unassembled WGS sequence"/>
</dbReference>
<dbReference type="GO" id="GO:0036297">
    <property type="term" value="P:interstrand cross-link repair"/>
    <property type="evidence" value="ECO:0007669"/>
    <property type="project" value="TreeGrafter"/>
</dbReference>
<keyword evidence="7" id="KW-1185">Reference proteome</keyword>
<dbReference type="PROSITE" id="PS51194">
    <property type="entry name" value="HELICASE_CTER"/>
    <property type="match status" value="1"/>
</dbReference>
<dbReference type="CDD" id="cd17923">
    <property type="entry name" value="DEXHc_Hrq1-like"/>
    <property type="match status" value="1"/>
</dbReference>
<evidence type="ECO:0000313" key="6">
    <source>
        <dbReference type="EMBL" id="NYG04812.1"/>
    </source>
</evidence>
<keyword evidence="2" id="KW-0067">ATP-binding</keyword>